<dbReference type="SUPFAM" id="SSF160719">
    <property type="entry name" value="gpW/gp25-like"/>
    <property type="match status" value="1"/>
</dbReference>
<comment type="caution">
    <text evidence="2">The sequence shown here is derived from an EMBL/GenBank/DDBJ whole genome shotgun (WGS) entry which is preliminary data.</text>
</comment>
<reference evidence="2" key="2">
    <citation type="journal article" date="2023" name="Pathogens">
        <title>Pathological Features and Genomic Characterization of an Actinobacillus equuli subsp. equuli Bearing Unique Virulence-Associated Genes from an Adult Horse with Pleuropneumonia.</title>
        <authorList>
            <person name="Kamali M."/>
            <person name="Carossino M."/>
            <person name="Del Piero F."/>
            <person name="Peak L."/>
            <person name="Mitchell M.S."/>
            <person name="Willette J."/>
            <person name="Baker R."/>
            <person name="Li F."/>
            <person name="Kenez A."/>
            <person name="Balasuriya U.B.R."/>
            <person name="Go Y.Y."/>
        </authorList>
    </citation>
    <scope>NUCLEOTIDE SEQUENCE</scope>
    <source>
        <strain evidence="2">4524</strain>
    </source>
</reference>
<evidence type="ECO:0000259" key="1">
    <source>
        <dbReference type="Pfam" id="PF04965"/>
    </source>
</evidence>
<dbReference type="AlphaFoldDB" id="A0A9X4G2K2"/>
<accession>A0A9X4G2K2</accession>
<proteinExistence type="predicted"/>
<feature type="domain" description="IraD/Gp25-like" evidence="1">
    <location>
        <begin position="13"/>
        <end position="101"/>
    </location>
</feature>
<dbReference type="EMBL" id="JAPHVQ010000004">
    <property type="protein sequence ID" value="MDE8034642.1"/>
    <property type="molecule type" value="Genomic_DNA"/>
</dbReference>
<reference evidence="2" key="1">
    <citation type="submission" date="2022-11" db="EMBL/GenBank/DDBJ databases">
        <authorList>
            <person name="Kamali M."/>
            <person name="Peak L."/>
            <person name="Go Y.Y."/>
            <person name="Balasuriya U.B.R."/>
            <person name="Carossino M."/>
        </authorList>
    </citation>
    <scope>NUCLEOTIDE SEQUENCE</scope>
    <source>
        <strain evidence="2">4524</strain>
    </source>
</reference>
<sequence>MNKKTGEKIDSEIEHIKQSIADILLTAKGSRIMRRTYGSNVFLLIDRPISAAFALNLSCACVMAIKRWEPRIEVNRFAINVVSLNPVKVVGTIEATIKRNNKKITLTDMSINL</sequence>
<gene>
    <name evidence="2" type="ORF">OQ257_05625</name>
</gene>
<dbReference type="RefSeq" id="WP_275217759.1">
    <property type="nucleotide sequence ID" value="NZ_JAPHVQ010000004.1"/>
</dbReference>
<evidence type="ECO:0000313" key="2">
    <source>
        <dbReference type="EMBL" id="MDE8034642.1"/>
    </source>
</evidence>
<name>A0A9X4G2K2_ACTEU</name>
<organism evidence="2 3">
    <name type="scientific">Actinobacillus equuli subsp. equuli</name>
    <dbReference type="NCBI Taxonomy" id="202947"/>
    <lineage>
        <taxon>Bacteria</taxon>
        <taxon>Pseudomonadati</taxon>
        <taxon>Pseudomonadota</taxon>
        <taxon>Gammaproteobacteria</taxon>
        <taxon>Pasteurellales</taxon>
        <taxon>Pasteurellaceae</taxon>
        <taxon>Actinobacillus</taxon>
    </lineage>
</organism>
<dbReference type="Pfam" id="PF04965">
    <property type="entry name" value="GPW_gp25"/>
    <property type="match status" value="1"/>
</dbReference>
<dbReference type="Gene3D" id="3.10.450.40">
    <property type="match status" value="1"/>
</dbReference>
<dbReference type="InterPro" id="IPR007048">
    <property type="entry name" value="IraD/Gp25-like"/>
</dbReference>
<protein>
    <submittedName>
        <fullName evidence="2">GPW/gp25 family protein</fullName>
    </submittedName>
</protein>
<keyword evidence="3" id="KW-1185">Reference proteome</keyword>
<dbReference type="Proteomes" id="UP001142444">
    <property type="component" value="Unassembled WGS sequence"/>
</dbReference>
<evidence type="ECO:0000313" key="3">
    <source>
        <dbReference type="Proteomes" id="UP001142444"/>
    </source>
</evidence>